<name>A0ABD6BAE3_9EURY</name>
<sequence length="159" mass="18849">LTTQKSSTPMHRKLLPLALMYADGGEPIEGRTRLQKMIFLMQQRFQEIDDNPLKSSNYDFIAYDYGPFSKEVYDDLDFLAEEDMIDDQEEQIGRDKTKYDYRIQQAGEEFVEQQLSQDEARRILALAEEIKQEYNDKQLSDLIEEVYSRYPKYAENSIY</sequence>
<dbReference type="RefSeq" id="WP_379818895.1">
    <property type="nucleotide sequence ID" value="NZ_JBHUDH010000186.1"/>
</dbReference>
<feature type="domain" description="Antitoxin SocA-like Panacea" evidence="1">
    <location>
        <begin position="34"/>
        <end position="143"/>
    </location>
</feature>
<comment type="caution">
    <text evidence="2">The sequence shown here is derived from an EMBL/GenBank/DDBJ whole genome shotgun (WGS) entry which is preliminary data.</text>
</comment>
<evidence type="ECO:0000313" key="2">
    <source>
        <dbReference type="EMBL" id="MFD1527349.1"/>
    </source>
</evidence>
<feature type="non-terminal residue" evidence="2">
    <location>
        <position position="1"/>
    </location>
</feature>
<gene>
    <name evidence="2" type="ORF">ACFR9S_13770</name>
</gene>
<organism evidence="2 3">
    <name type="scientific">Halolamina salina</name>
    <dbReference type="NCBI Taxonomy" id="1220023"/>
    <lineage>
        <taxon>Archaea</taxon>
        <taxon>Methanobacteriati</taxon>
        <taxon>Methanobacteriota</taxon>
        <taxon>Stenosarchaea group</taxon>
        <taxon>Halobacteria</taxon>
        <taxon>Halobacteriales</taxon>
        <taxon>Haloferacaceae</taxon>
    </lineage>
</organism>
<reference evidence="2 3" key="1">
    <citation type="journal article" date="2019" name="Int. J. Syst. Evol. Microbiol.">
        <title>The Global Catalogue of Microorganisms (GCM) 10K type strain sequencing project: providing services to taxonomists for standard genome sequencing and annotation.</title>
        <authorList>
            <consortium name="The Broad Institute Genomics Platform"/>
            <consortium name="The Broad Institute Genome Sequencing Center for Infectious Disease"/>
            <person name="Wu L."/>
            <person name="Ma J."/>
        </authorList>
    </citation>
    <scope>NUCLEOTIDE SEQUENCE [LARGE SCALE GENOMIC DNA]</scope>
    <source>
        <strain evidence="2 3">CGMCC 1.12285</strain>
    </source>
</reference>
<dbReference type="InterPro" id="IPR025272">
    <property type="entry name" value="SocA_Panacea"/>
</dbReference>
<dbReference type="EMBL" id="JBHUDH010000186">
    <property type="protein sequence ID" value="MFD1527349.1"/>
    <property type="molecule type" value="Genomic_DNA"/>
</dbReference>
<evidence type="ECO:0000259" key="1">
    <source>
        <dbReference type="Pfam" id="PF13274"/>
    </source>
</evidence>
<dbReference type="Pfam" id="PF13274">
    <property type="entry name" value="SocA_Panacea"/>
    <property type="match status" value="1"/>
</dbReference>
<evidence type="ECO:0000313" key="3">
    <source>
        <dbReference type="Proteomes" id="UP001597111"/>
    </source>
</evidence>
<dbReference type="Proteomes" id="UP001597111">
    <property type="component" value="Unassembled WGS sequence"/>
</dbReference>
<dbReference type="AlphaFoldDB" id="A0ABD6BAE3"/>
<keyword evidence="3" id="KW-1185">Reference proteome</keyword>
<proteinExistence type="predicted"/>
<accession>A0ABD6BAE3</accession>
<protein>
    <submittedName>
        <fullName evidence="2">Type II toxin-antitoxin system antitoxin SocA domain-containing protein</fullName>
    </submittedName>
</protein>